<evidence type="ECO:0000313" key="1">
    <source>
        <dbReference type="EMBL" id="KAI8547216.1"/>
    </source>
</evidence>
<proteinExistence type="predicted"/>
<evidence type="ECO:0000313" key="2">
    <source>
        <dbReference type="Proteomes" id="UP001062846"/>
    </source>
</evidence>
<organism evidence="1 2">
    <name type="scientific">Rhododendron molle</name>
    <name type="common">Chinese azalea</name>
    <name type="synonym">Azalea mollis</name>
    <dbReference type="NCBI Taxonomy" id="49168"/>
    <lineage>
        <taxon>Eukaryota</taxon>
        <taxon>Viridiplantae</taxon>
        <taxon>Streptophyta</taxon>
        <taxon>Embryophyta</taxon>
        <taxon>Tracheophyta</taxon>
        <taxon>Spermatophyta</taxon>
        <taxon>Magnoliopsida</taxon>
        <taxon>eudicotyledons</taxon>
        <taxon>Gunneridae</taxon>
        <taxon>Pentapetalae</taxon>
        <taxon>asterids</taxon>
        <taxon>Ericales</taxon>
        <taxon>Ericaceae</taxon>
        <taxon>Ericoideae</taxon>
        <taxon>Rhodoreae</taxon>
        <taxon>Rhododendron</taxon>
    </lineage>
</organism>
<protein>
    <submittedName>
        <fullName evidence="1">Uncharacterized protein</fullName>
    </submittedName>
</protein>
<dbReference type="EMBL" id="CM046394">
    <property type="protein sequence ID" value="KAI8547216.1"/>
    <property type="molecule type" value="Genomic_DNA"/>
</dbReference>
<accession>A0ACC0N2J4</accession>
<name>A0ACC0N2J4_RHOML</name>
<keyword evidence="2" id="KW-1185">Reference proteome</keyword>
<reference evidence="1" key="1">
    <citation type="submission" date="2022-02" db="EMBL/GenBank/DDBJ databases">
        <title>Plant Genome Project.</title>
        <authorList>
            <person name="Zhang R.-G."/>
        </authorList>
    </citation>
    <scope>NUCLEOTIDE SEQUENCE</scope>
    <source>
        <strain evidence="1">AT1</strain>
    </source>
</reference>
<gene>
    <name evidence="1" type="ORF">RHMOL_Rhmol07G0178100</name>
</gene>
<sequence length="134" mass="15754">MFSQSQSGETMVPSTYQLLDSINFSHGVIKEHSQMGKFCDSLLEDNDQVIIKDLHQQVQYLQNQKEILEQQNHGLQKDKNAIKNQLEEMEKERDELKEKLHKMVTMSNTMLQIQEQHKFLIREDCSLGKRTSME</sequence>
<dbReference type="Proteomes" id="UP001062846">
    <property type="component" value="Chromosome 7"/>
</dbReference>
<comment type="caution">
    <text evidence="1">The sequence shown here is derived from an EMBL/GenBank/DDBJ whole genome shotgun (WGS) entry which is preliminary data.</text>
</comment>